<keyword evidence="15" id="KW-1185">Reference proteome</keyword>
<keyword evidence="13" id="KW-0175">Coiled coil</keyword>
<dbReference type="AlphaFoldDB" id="A0AAV3XRY6"/>
<dbReference type="GO" id="GO:0046961">
    <property type="term" value="F:proton-transporting ATPase activity, rotational mechanism"/>
    <property type="evidence" value="ECO:0007669"/>
    <property type="project" value="TreeGrafter"/>
</dbReference>
<evidence type="ECO:0000256" key="12">
    <source>
        <dbReference type="HAMAP-Rule" id="MF_01398"/>
    </source>
</evidence>
<comment type="function">
    <text evidence="12">Component of the F(0) channel, it forms part of the peripheral stalk, linking F(1) to F(0).</text>
</comment>
<feature type="transmembrane region" description="Helical" evidence="12">
    <location>
        <begin position="6"/>
        <end position="27"/>
    </location>
</feature>
<dbReference type="GO" id="GO:0012505">
    <property type="term" value="C:endomembrane system"/>
    <property type="evidence" value="ECO:0007669"/>
    <property type="project" value="UniProtKB-SubCell"/>
</dbReference>
<evidence type="ECO:0000256" key="7">
    <source>
        <dbReference type="ARBA" id="ARBA00023065"/>
    </source>
</evidence>
<evidence type="ECO:0000256" key="9">
    <source>
        <dbReference type="ARBA" id="ARBA00023310"/>
    </source>
</evidence>
<evidence type="ECO:0000256" key="1">
    <source>
        <dbReference type="ARBA" id="ARBA00005513"/>
    </source>
</evidence>
<keyword evidence="8 12" id="KW-0472">Membrane</keyword>
<evidence type="ECO:0000313" key="14">
    <source>
        <dbReference type="EMBL" id="GET43402.1"/>
    </source>
</evidence>
<evidence type="ECO:0000256" key="3">
    <source>
        <dbReference type="ARBA" id="ARBA00022547"/>
    </source>
</evidence>
<keyword evidence="6 12" id="KW-1133">Transmembrane helix</keyword>
<dbReference type="Pfam" id="PF00213">
    <property type="entry name" value="OSCP"/>
    <property type="match status" value="1"/>
</dbReference>
<dbReference type="InterPro" id="IPR002146">
    <property type="entry name" value="ATP_synth_b/b'su_bac/chlpt"/>
</dbReference>
<dbReference type="CDD" id="cd06503">
    <property type="entry name" value="ATP-synt_Fo_b"/>
    <property type="match status" value="1"/>
</dbReference>
<keyword evidence="5 12" id="KW-0375">Hydrogen ion transport</keyword>
<comment type="subunit">
    <text evidence="12">F-type ATPases have 2 components, F(1) - the catalytic core - and F(0) - the membrane proton channel. F(1) has five subunits: alpha(3), beta(3), gamma(1), delta(1), epsilon(1). F(0) has four main subunits: a(1), b(1), b'(1) and c(10-14). The alpha and beta chains form an alternating ring which encloses part of the gamma chain. F(1) is attached to F(0) by a central stalk formed by the gamma and epsilon chains, while a peripheral stalk is formed by the delta, b and b' chains.</text>
</comment>
<evidence type="ECO:0000256" key="8">
    <source>
        <dbReference type="ARBA" id="ARBA00023136"/>
    </source>
</evidence>
<proteinExistence type="inferred from homology"/>
<evidence type="ECO:0000256" key="10">
    <source>
        <dbReference type="ARBA" id="ARBA00025198"/>
    </source>
</evidence>
<evidence type="ECO:0000256" key="13">
    <source>
        <dbReference type="SAM" id="Coils"/>
    </source>
</evidence>
<evidence type="ECO:0000256" key="11">
    <source>
        <dbReference type="ARBA" id="ARBA00037847"/>
    </source>
</evidence>
<dbReference type="GO" id="GO:0031676">
    <property type="term" value="C:plasma membrane-derived thylakoid membrane"/>
    <property type="evidence" value="ECO:0007669"/>
    <property type="project" value="UniProtKB-SubCell"/>
</dbReference>
<keyword evidence="3 12" id="KW-0138">CF(0)</keyword>
<reference evidence="14" key="1">
    <citation type="submission" date="2019-10" db="EMBL/GenBank/DDBJ databases">
        <title>Draft genome sequece of Microseira wollei NIES-4236.</title>
        <authorList>
            <person name="Yamaguchi H."/>
            <person name="Suzuki S."/>
            <person name="Kawachi M."/>
        </authorList>
    </citation>
    <scope>NUCLEOTIDE SEQUENCE</scope>
    <source>
        <strain evidence="14">NIES-4236</strain>
    </source>
</reference>
<accession>A0AAV3XRY6</accession>
<gene>
    <name evidence="12 14" type="primary">atpF</name>
    <name evidence="14" type="ORF">MiSe_82250</name>
</gene>
<keyword evidence="12" id="KW-0793">Thylakoid</keyword>
<evidence type="ECO:0000256" key="2">
    <source>
        <dbReference type="ARBA" id="ARBA00022448"/>
    </source>
</evidence>
<evidence type="ECO:0000256" key="4">
    <source>
        <dbReference type="ARBA" id="ARBA00022692"/>
    </source>
</evidence>
<dbReference type="PANTHER" id="PTHR33445:SF2">
    <property type="entry name" value="ATP SYNTHASE SUBUNIT B', CHLOROPLASTIC"/>
    <property type="match status" value="1"/>
</dbReference>
<dbReference type="RefSeq" id="WP_226592182.1">
    <property type="nucleotide sequence ID" value="NZ_BLAY01000220.1"/>
</dbReference>
<dbReference type="InterPro" id="IPR017707">
    <property type="entry name" value="Alt_ATP_synth_F0_bsu"/>
</dbReference>
<dbReference type="GO" id="GO:0046933">
    <property type="term" value="F:proton-transporting ATP synthase activity, rotational mechanism"/>
    <property type="evidence" value="ECO:0007669"/>
    <property type="project" value="UniProtKB-UniRule"/>
</dbReference>
<dbReference type="Proteomes" id="UP001050975">
    <property type="component" value="Unassembled WGS sequence"/>
</dbReference>
<dbReference type="InterPro" id="IPR000711">
    <property type="entry name" value="ATPase_OSCP/dsu"/>
</dbReference>
<protein>
    <recommendedName>
        <fullName evidence="12">ATP synthase subunit b</fullName>
    </recommendedName>
    <alternativeName>
        <fullName evidence="12">ATP synthase F(0) sector subunit b</fullName>
    </alternativeName>
    <alternativeName>
        <fullName evidence="12">ATPase subunit I</fullName>
    </alternativeName>
    <alternativeName>
        <fullName evidence="12">F-type ATPase subunit b</fullName>
        <shortName evidence="12">F-ATPase subunit b</shortName>
    </alternativeName>
</protein>
<comment type="caution">
    <text evidence="14">The sequence shown here is derived from an EMBL/GenBank/DDBJ whole genome shotgun (WGS) entry which is preliminary data.</text>
</comment>
<evidence type="ECO:0000313" key="15">
    <source>
        <dbReference type="Proteomes" id="UP001050975"/>
    </source>
</evidence>
<name>A0AAV3XRY6_9CYAN</name>
<keyword evidence="4 12" id="KW-0812">Transmembrane</keyword>
<comment type="similarity">
    <text evidence="1 12">Belongs to the ATPase B chain family.</text>
</comment>
<dbReference type="Pfam" id="PF00430">
    <property type="entry name" value="ATP-synt_B"/>
    <property type="match status" value="1"/>
</dbReference>
<evidence type="ECO:0000256" key="6">
    <source>
        <dbReference type="ARBA" id="ARBA00022989"/>
    </source>
</evidence>
<feature type="coiled-coil region" evidence="13">
    <location>
        <begin position="31"/>
        <end position="101"/>
    </location>
</feature>
<dbReference type="EMBL" id="BLAY01000220">
    <property type="protein sequence ID" value="GET43402.1"/>
    <property type="molecule type" value="Genomic_DNA"/>
</dbReference>
<dbReference type="InterPro" id="IPR050059">
    <property type="entry name" value="ATP_synthase_B_chain"/>
</dbReference>
<dbReference type="GO" id="GO:0045259">
    <property type="term" value="C:proton-transporting ATP synthase complex"/>
    <property type="evidence" value="ECO:0007669"/>
    <property type="project" value="UniProtKB-KW"/>
</dbReference>
<organism evidence="14 15">
    <name type="scientific">Microseira wollei NIES-4236</name>
    <dbReference type="NCBI Taxonomy" id="2530354"/>
    <lineage>
        <taxon>Bacteria</taxon>
        <taxon>Bacillati</taxon>
        <taxon>Cyanobacteriota</taxon>
        <taxon>Cyanophyceae</taxon>
        <taxon>Oscillatoriophycideae</taxon>
        <taxon>Aerosakkonematales</taxon>
        <taxon>Aerosakkonemataceae</taxon>
        <taxon>Microseira</taxon>
    </lineage>
</organism>
<dbReference type="PANTHER" id="PTHR33445">
    <property type="entry name" value="ATP SYNTHASE SUBUNIT B', CHLOROPLASTIC"/>
    <property type="match status" value="1"/>
</dbReference>
<keyword evidence="9 12" id="KW-0066">ATP synthesis</keyword>
<keyword evidence="2 12" id="KW-0813">Transport</keyword>
<comment type="function">
    <text evidence="10 12">F(1)F(0) ATP synthase produces ATP from ADP in the presence of a proton or sodium gradient. F-type ATPases consist of two structural domains, F(1) containing the extramembraneous catalytic core and F(0) containing the membrane proton channel, linked together by a central stalk and a peripheral stalk. During catalysis, ATP synthesis in the catalytic domain of F(1) is coupled via a rotary mechanism of the central stalk subunits to proton translocation.</text>
</comment>
<dbReference type="HAMAP" id="MF_01398">
    <property type="entry name" value="ATP_synth_b_bprime"/>
    <property type="match status" value="1"/>
</dbReference>
<keyword evidence="7 12" id="KW-0406">Ion transport</keyword>
<sequence>MEINWLTFFAQIINFLILVAVLQRFLYGPIVRAMDRREQKISDRIQAAEKQREAAQAEAEQYRQMQQEFAAEREAMFSQLKAEVEQTRKALMQNMREEVDNTSRRWQDGIKRQQDGFMLELRHRASVQVQSAIRRALIDLANVDLEQQMIEVFIERIEKLNECALASLDRNSNPIVVCSSFDIPDEARPKIIQAVRDKVPSHINLEFETEPELICGIELRASGYKLAWSVENYLDRLEESLSAVFEEETGIA</sequence>
<comment type="subcellular location">
    <subcellularLocation>
        <location evidence="12">Cellular thylakoid membrane</location>
        <topology evidence="12">Single-pass membrane protein</topology>
    </subcellularLocation>
    <subcellularLocation>
        <location evidence="11">Endomembrane system</location>
        <topology evidence="11">Single-pass membrane protein</topology>
    </subcellularLocation>
</comment>
<dbReference type="NCBIfam" id="TIGR03321">
    <property type="entry name" value="alt_F1F0_F0_B"/>
    <property type="match status" value="1"/>
</dbReference>
<evidence type="ECO:0000256" key="5">
    <source>
        <dbReference type="ARBA" id="ARBA00022781"/>
    </source>
</evidence>